<evidence type="ECO:0000313" key="4">
    <source>
        <dbReference type="EMBL" id="CAI8023415.1"/>
    </source>
</evidence>
<feature type="disulfide bond" evidence="2">
    <location>
        <begin position="31"/>
        <end position="74"/>
    </location>
</feature>
<proteinExistence type="predicted"/>
<name>A0AA35S4Q4_GEOBA</name>
<feature type="domain" description="Sushi" evidence="3">
    <location>
        <begin position="29"/>
        <end position="91"/>
    </location>
</feature>
<dbReference type="InterPro" id="IPR000436">
    <property type="entry name" value="Sushi_SCR_CCP_dom"/>
</dbReference>
<dbReference type="CDD" id="cd00033">
    <property type="entry name" value="CCP"/>
    <property type="match status" value="1"/>
</dbReference>
<dbReference type="Proteomes" id="UP001174909">
    <property type="component" value="Unassembled WGS sequence"/>
</dbReference>
<gene>
    <name evidence="4" type="ORF">GBAR_LOCUS13689</name>
</gene>
<evidence type="ECO:0000313" key="5">
    <source>
        <dbReference type="Proteomes" id="UP001174909"/>
    </source>
</evidence>
<sequence>MDTKYHCSRVHQTRLKEFIIHILNNSSAVDCEIPLAPLGGTLHHTGTERGSKALIECSGGLELQGDDVNRVAVCTANGTWFPDPSTQRCFETEAKSESQE</sequence>
<organism evidence="4 5">
    <name type="scientific">Geodia barretti</name>
    <name type="common">Barrett's horny sponge</name>
    <dbReference type="NCBI Taxonomy" id="519541"/>
    <lineage>
        <taxon>Eukaryota</taxon>
        <taxon>Metazoa</taxon>
        <taxon>Porifera</taxon>
        <taxon>Demospongiae</taxon>
        <taxon>Heteroscleromorpha</taxon>
        <taxon>Tetractinellida</taxon>
        <taxon>Astrophorina</taxon>
        <taxon>Geodiidae</taxon>
        <taxon>Geodia</taxon>
    </lineage>
</organism>
<protein>
    <recommendedName>
        <fullName evidence="3">Sushi domain-containing protein</fullName>
    </recommendedName>
</protein>
<comment type="caution">
    <text evidence="2">Lacks conserved residue(s) required for the propagation of feature annotation.</text>
</comment>
<accession>A0AA35S4Q4</accession>
<dbReference type="AlphaFoldDB" id="A0AA35S4Q4"/>
<dbReference type="SUPFAM" id="SSF57535">
    <property type="entry name" value="Complement control module/SCR domain"/>
    <property type="match status" value="1"/>
</dbReference>
<dbReference type="PROSITE" id="PS50923">
    <property type="entry name" value="SUSHI"/>
    <property type="match status" value="1"/>
</dbReference>
<dbReference type="EMBL" id="CASHTH010002006">
    <property type="protein sequence ID" value="CAI8023415.1"/>
    <property type="molecule type" value="Genomic_DNA"/>
</dbReference>
<keyword evidence="2" id="KW-0768">Sushi</keyword>
<dbReference type="Pfam" id="PF00084">
    <property type="entry name" value="Sushi"/>
    <property type="match status" value="1"/>
</dbReference>
<dbReference type="Gene3D" id="2.10.70.10">
    <property type="entry name" value="Complement Module, domain 1"/>
    <property type="match status" value="1"/>
</dbReference>
<comment type="caution">
    <text evidence="4">The sequence shown here is derived from an EMBL/GenBank/DDBJ whole genome shotgun (WGS) entry which is preliminary data.</text>
</comment>
<evidence type="ECO:0000256" key="2">
    <source>
        <dbReference type="PROSITE-ProRule" id="PRU00302"/>
    </source>
</evidence>
<evidence type="ECO:0000256" key="1">
    <source>
        <dbReference type="ARBA" id="ARBA00023157"/>
    </source>
</evidence>
<keyword evidence="5" id="KW-1185">Reference proteome</keyword>
<reference evidence="4" key="1">
    <citation type="submission" date="2023-03" db="EMBL/GenBank/DDBJ databases">
        <authorList>
            <person name="Steffen K."/>
            <person name="Cardenas P."/>
        </authorList>
    </citation>
    <scope>NUCLEOTIDE SEQUENCE</scope>
</reference>
<dbReference type="InterPro" id="IPR035976">
    <property type="entry name" value="Sushi/SCR/CCP_sf"/>
</dbReference>
<evidence type="ECO:0000259" key="3">
    <source>
        <dbReference type="PROSITE" id="PS50923"/>
    </source>
</evidence>
<keyword evidence="1 2" id="KW-1015">Disulfide bond</keyword>